<dbReference type="Proteomes" id="UP000243847">
    <property type="component" value="Chromosome sequence1"/>
</dbReference>
<evidence type="ECO:0000313" key="2">
    <source>
        <dbReference type="Proteomes" id="UP000243847"/>
    </source>
</evidence>
<name>A0A173LXN2_9MICO</name>
<dbReference type="Pfam" id="PF05133">
    <property type="entry name" value="SPP1_portal"/>
    <property type="match status" value="1"/>
</dbReference>
<sequence length="445" mass="49821">MATELDSRQQYLVRDIARGQARFNLLERYVDGDAPLPEGAEGASKAYRRFQKKARMNIASLAVAATRERMIIGGFRTGADGDENGDIQARRLWKANNLDVLSADIHDKMLTYGECYAIVGPPIVPGGMPVVTVEDPRELEAKHHESDPRLITEAAKVFRDDDSGMDFAYFYYPTRIEVYVKPAEGSLFSLDNWVYREDLSSDNPLGEVPVVKFENLNEKGEFEPYLDLIDRINHMILQRLVIVTTQAFKQRAIKGDLPQFDMDGNEVDYDGIFQPGPGALWMLPEGADIWESQQTDIQGIISGVRADIQDFAALTRTPMHYLSPDGANQSAEGAALAREGLVFKAEDRMARVTASWSKVMSLLFRWMGDEERANLLDLEPIWKPAERYSLAERGDANSKFQDIPFRSRMSLIGQFSPAEIAEMEAERAGEAILTQAMLGGQVAQP</sequence>
<dbReference type="InterPro" id="IPR021145">
    <property type="entry name" value="Portal_protein_SPP1_Gp6-like"/>
</dbReference>
<accession>A0A173LXN2</accession>
<proteinExistence type="predicted"/>
<gene>
    <name evidence="1" type="ORF">AUMI_110810</name>
</gene>
<dbReference type="RefSeq" id="WP_096382257.1">
    <property type="nucleotide sequence ID" value="NZ_AP017457.1"/>
</dbReference>
<dbReference type="AlphaFoldDB" id="A0A173LXN2"/>
<dbReference type="EMBL" id="AP017457">
    <property type="protein sequence ID" value="BAU99623.1"/>
    <property type="molecule type" value="Genomic_DNA"/>
</dbReference>
<protein>
    <submittedName>
        <fullName evidence="1">Bacteriophage N4 adsorption protein A</fullName>
    </submittedName>
</protein>
<dbReference type="OrthoDB" id="1780383at2"/>
<organism evidence="1 2">
    <name type="scientific">Aurantimicrobium minutum</name>
    <dbReference type="NCBI Taxonomy" id="708131"/>
    <lineage>
        <taxon>Bacteria</taxon>
        <taxon>Bacillati</taxon>
        <taxon>Actinomycetota</taxon>
        <taxon>Actinomycetes</taxon>
        <taxon>Micrococcales</taxon>
        <taxon>Microbacteriaceae</taxon>
        <taxon>Aurantimicrobium</taxon>
    </lineage>
</organism>
<dbReference type="KEGG" id="amin:AUMI_110810"/>
<evidence type="ECO:0000313" key="1">
    <source>
        <dbReference type="EMBL" id="BAU99623.1"/>
    </source>
</evidence>
<reference evidence="1 2" key="1">
    <citation type="journal article" date="2016" name="Genome Announc.">
        <title>Complete Genome Sequence of Aurantimicrobium minutum Type Strain KNCT, a Planktonic Ultramicrobacterium Isolated from River Water.</title>
        <authorList>
            <person name="Nakai R."/>
            <person name="Fujisawa T."/>
            <person name="Nakamura Y."/>
            <person name="Nishide H."/>
            <person name="Uchiyama I."/>
            <person name="Baba T."/>
            <person name="Toyoda A."/>
            <person name="Fujiyama A."/>
            <person name="Naganuma T."/>
            <person name="Niki H."/>
        </authorList>
    </citation>
    <scope>NUCLEOTIDE SEQUENCE [LARGE SCALE GENOMIC DNA]</scope>
    <source>
        <strain evidence="1 2">KNC</strain>
    </source>
</reference>
<dbReference type="GeneID" id="80452274"/>